<evidence type="ECO:0000259" key="8">
    <source>
        <dbReference type="PROSITE" id="PS50125"/>
    </source>
</evidence>
<dbReference type="EMBL" id="VXIV02002597">
    <property type="protein sequence ID" value="KAF6024265.1"/>
    <property type="molecule type" value="Genomic_DNA"/>
</dbReference>
<dbReference type="InterPro" id="IPR050401">
    <property type="entry name" value="Cyclic_nucleotide_synthase"/>
</dbReference>
<feature type="domain" description="Guanylate cyclase" evidence="8">
    <location>
        <begin position="1"/>
        <end position="77"/>
    </location>
</feature>
<dbReference type="Pfam" id="PF00211">
    <property type="entry name" value="Guanylate_cyc"/>
    <property type="match status" value="1"/>
</dbReference>
<dbReference type="GO" id="GO:0000166">
    <property type="term" value="F:nucleotide binding"/>
    <property type="evidence" value="ECO:0007669"/>
    <property type="project" value="UniProtKB-KW"/>
</dbReference>
<dbReference type="AlphaFoldDB" id="A0A7J7JDU0"/>
<dbReference type="InterPro" id="IPR029787">
    <property type="entry name" value="Nucleotide_cyclase"/>
</dbReference>
<gene>
    <name evidence="9" type="ORF">EB796_017429</name>
</gene>
<dbReference type="SUPFAM" id="SSF55073">
    <property type="entry name" value="Nucleotide cyclase"/>
    <property type="match status" value="1"/>
</dbReference>
<dbReference type="GO" id="GO:0004016">
    <property type="term" value="F:adenylate cyclase activity"/>
    <property type="evidence" value="ECO:0007669"/>
    <property type="project" value="TreeGrafter"/>
</dbReference>
<dbReference type="Proteomes" id="UP000593567">
    <property type="component" value="Unassembled WGS sequence"/>
</dbReference>
<proteinExistence type="inferred from homology"/>
<evidence type="ECO:0000256" key="1">
    <source>
        <dbReference type="ARBA" id="ARBA00004370"/>
    </source>
</evidence>
<dbReference type="PANTHER" id="PTHR11920">
    <property type="entry name" value="GUANYLYL CYCLASE"/>
    <property type="match status" value="1"/>
</dbReference>
<evidence type="ECO:0000313" key="9">
    <source>
        <dbReference type="EMBL" id="KAF6024265.1"/>
    </source>
</evidence>
<dbReference type="GO" id="GO:0001653">
    <property type="term" value="F:peptide receptor activity"/>
    <property type="evidence" value="ECO:0007669"/>
    <property type="project" value="TreeGrafter"/>
</dbReference>
<name>A0A7J7JDU0_BUGNE</name>
<comment type="caution">
    <text evidence="9">The sequence shown here is derived from an EMBL/GenBank/DDBJ whole genome shotgun (WGS) entry which is preliminary data.</text>
</comment>
<evidence type="ECO:0000256" key="5">
    <source>
        <dbReference type="ARBA" id="ARBA00023136"/>
    </source>
</evidence>
<dbReference type="Gene3D" id="3.30.70.1230">
    <property type="entry name" value="Nucleotide cyclase"/>
    <property type="match status" value="1"/>
</dbReference>
<protein>
    <recommendedName>
        <fullName evidence="8">Guanylate cyclase domain-containing protein</fullName>
    </recommendedName>
</protein>
<evidence type="ECO:0000256" key="2">
    <source>
        <dbReference type="ARBA" id="ARBA00022692"/>
    </source>
</evidence>
<dbReference type="OrthoDB" id="60033at2759"/>
<keyword evidence="3" id="KW-0547">Nucleotide-binding</keyword>
<dbReference type="PROSITE" id="PS50125">
    <property type="entry name" value="GUANYLATE_CYCLASE_2"/>
    <property type="match status" value="1"/>
</dbReference>
<keyword evidence="2" id="KW-0812">Transmembrane</keyword>
<keyword evidence="5" id="KW-0472">Membrane</keyword>
<accession>A0A7J7JDU0</accession>
<dbReference type="PANTHER" id="PTHR11920:SF335">
    <property type="entry name" value="GUANYLATE CYCLASE"/>
    <property type="match status" value="1"/>
</dbReference>
<evidence type="ECO:0000256" key="4">
    <source>
        <dbReference type="ARBA" id="ARBA00022989"/>
    </source>
</evidence>
<dbReference type="GO" id="GO:0007168">
    <property type="term" value="P:receptor guanylyl cyclase signaling pathway"/>
    <property type="evidence" value="ECO:0007669"/>
    <property type="project" value="TreeGrafter"/>
</dbReference>
<dbReference type="GO" id="GO:0005886">
    <property type="term" value="C:plasma membrane"/>
    <property type="evidence" value="ECO:0007669"/>
    <property type="project" value="TreeGrafter"/>
</dbReference>
<dbReference type="InterPro" id="IPR018297">
    <property type="entry name" value="A/G_cyclase_CS"/>
</dbReference>
<comment type="subcellular location">
    <subcellularLocation>
        <location evidence="1">Membrane</location>
    </subcellularLocation>
</comment>
<dbReference type="GO" id="GO:0035556">
    <property type="term" value="P:intracellular signal transduction"/>
    <property type="evidence" value="ECO:0007669"/>
    <property type="project" value="InterPro"/>
</dbReference>
<evidence type="ECO:0000313" key="10">
    <source>
        <dbReference type="Proteomes" id="UP000593567"/>
    </source>
</evidence>
<organism evidence="9 10">
    <name type="scientific">Bugula neritina</name>
    <name type="common">Brown bryozoan</name>
    <name type="synonym">Sertularia neritina</name>
    <dbReference type="NCBI Taxonomy" id="10212"/>
    <lineage>
        <taxon>Eukaryota</taxon>
        <taxon>Metazoa</taxon>
        <taxon>Spiralia</taxon>
        <taxon>Lophotrochozoa</taxon>
        <taxon>Bryozoa</taxon>
        <taxon>Gymnolaemata</taxon>
        <taxon>Cheilostomatida</taxon>
        <taxon>Flustrina</taxon>
        <taxon>Buguloidea</taxon>
        <taxon>Bugulidae</taxon>
        <taxon>Bugula</taxon>
    </lineage>
</organism>
<dbReference type="InterPro" id="IPR001054">
    <property type="entry name" value="A/G_cyclase"/>
</dbReference>
<keyword evidence="10" id="KW-1185">Reference proteome</keyword>
<evidence type="ECO:0000256" key="6">
    <source>
        <dbReference type="ARBA" id="ARBA00023239"/>
    </source>
</evidence>
<keyword evidence="4" id="KW-1133">Transmembrane helix</keyword>
<comment type="similarity">
    <text evidence="7">Belongs to the adenylyl cyclase class-4/guanylyl cyclase family.</text>
</comment>
<reference evidence="9" key="1">
    <citation type="submission" date="2020-06" db="EMBL/GenBank/DDBJ databases">
        <title>Draft genome of Bugula neritina, a colonial animal packing powerful symbionts and potential medicines.</title>
        <authorList>
            <person name="Rayko M."/>
        </authorList>
    </citation>
    <scope>NUCLEOTIDE SEQUENCE [LARGE SCALE GENOMIC DNA]</scope>
    <source>
        <strain evidence="9">Kwan_BN1</strain>
    </source>
</reference>
<evidence type="ECO:0000256" key="3">
    <source>
        <dbReference type="ARBA" id="ARBA00022741"/>
    </source>
</evidence>
<keyword evidence="6 7" id="KW-0456">Lyase</keyword>
<dbReference type="GO" id="GO:0004383">
    <property type="term" value="F:guanylate cyclase activity"/>
    <property type="evidence" value="ECO:0007669"/>
    <property type="project" value="TreeGrafter"/>
</dbReference>
<dbReference type="CDD" id="cd07302">
    <property type="entry name" value="CHD"/>
    <property type="match status" value="1"/>
</dbReference>
<sequence length="167" mass="18641">MLGLPKRNGDNHAGEIASMSLELLAILKNYKIIHRPGEKLRLRIGIHSGPVVVGVVGIKMPRYCLFGDTVNTASRMESHGLPSRIHCSEHCKNILDKLGGYYLEERGLIDMKGKGQVLTYWLNGEDTICRFRRLSEAVAAESGCNSTRLLCYKYHTTIMYNLCTVAS</sequence>
<dbReference type="SMART" id="SM00044">
    <property type="entry name" value="CYCc"/>
    <property type="match status" value="1"/>
</dbReference>
<evidence type="ECO:0000256" key="7">
    <source>
        <dbReference type="RuleBase" id="RU000405"/>
    </source>
</evidence>
<dbReference type="PROSITE" id="PS00452">
    <property type="entry name" value="GUANYLATE_CYCLASE_1"/>
    <property type="match status" value="1"/>
</dbReference>